<dbReference type="EMBL" id="JAZHXJ010002752">
    <property type="protein sequence ID" value="KAL1836882.1"/>
    <property type="molecule type" value="Genomic_DNA"/>
</dbReference>
<dbReference type="InterPro" id="IPR016624">
    <property type="entry name" value="UCP014753"/>
</dbReference>
<name>A0ABR3V5N9_9PEZI</name>
<evidence type="ECO:0000313" key="3">
    <source>
        <dbReference type="Proteomes" id="UP001586593"/>
    </source>
</evidence>
<evidence type="ECO:0000313" key="2">
    <source>
        <dbReference type="EMBL" id="KAL1836882.1"/>
    </source>
</evidence>
<comment type="caution">
    <text evidence="2">The sequence shown here is derived from an EMBL/GenBank/DDBJ whole genome shotgun (WGS) entry which is preliminary data.</text>
</comment>
<dbReference type="PANTHER" id="PTHR35339:SF4">
    <property type="entry name" value="LINALOOL DEHYDRATASE_ISOMERASE DOMAIN-CONTAINING PROTEIN"/>
    <property type="match status" value="1"/>
</dbReference>
<dbReference type="InterPro" id="IPR049349">
    <property type="entry name" value="DUF2264_N"/>
</dbReference>
<sequence>MVEMCPLGFALAVAPSLWEALDEAGRRNVEEWLGNSINDREMPNTNWLWFRVFANLGLKSRGARFSQARLDADIVHLESFYRGDGWSNDGPRGIHQMDYYSSSFAIQLLQLLYARLAGDEDPERAAEFRKRAQLAALDLAHYYDKEGRAIPFGRSVGYRFAMVSFWGALAYADVELPAPLTWGMVKGIVLRHLRWWQTQDAIWSPSGTLTIGYSYPNMYMAENYNSPGSPYWACLAFICLAVPETHPFWTSEEENHWDHLPAVKALKHPGHIMRPAATP</sequence>
<dbReference type="PANTHER" id="PTHR35339">
    <property type="entry name" value="LINALOOL DEHYDRATASE_ISOMERASE DOMAIN-CONTAINING PROTEIN"/>
    <property type="match status" value="1"/>
</dbReference>
<reference evidence="2 3" key="1">
    <citation type="journal article" date="2024" name="Commun. Biol.">
        <title>Comparative genomic analysis of thermophilic fungi reveals convergent evolutionary adaptations and gene losses.</title>
        <authorList>
            <person name="Steindorff A.S."/>
            <person name="Aguilar-Pontes M.V."/>
            <person name="Robinson A.J."/>
            <person name="Andreopoulos B."/>
            <person name="LaButti K."/>
            <person name="Kuo A."/>
            <person name="Mondo S."/>
            <person name="Riley R."/>
            <person name="Otillar R."/>
            <person name="Haridas S."/>
            <person name="Lipzen A."/>
            <person name="Grimwood J."/>
            <person name="Schmutz J."/>
            <person name="Clum A."/>
            <person name="Reid I.D."/>
            <person name="Moisan M.C."/>
            <person name="Butler G."/>
            <person name="Nguyen T.T.M."/>
            <person name="Dewar K."/>
            <person name="Conant G."/>
            <person name="Drula E."/>
            <person name="Henrissat B."/>
            <person name="Hansel C."/>
            <person name="Singer S."/>
            <person name="Hutchinson M.I."/>
            <person name="de Vries R.P."/>
            <person name="Natvig D.O."/>
            <person name="Powell A.J."/>
            <person name="Tsang A."/>
            <person name="Grigoriev I.V."/>
        </authorList>
    </citation>
    <scope>NUCLEOTIDE SEQUENCE [LARGE SCALE GENOMIC DNA]</scope>
    <source>
        <strain evidence="2 3">ATCC 24622</strain>
    </source>
</reference>
<organism evidence="2 3">
    <name type="scientific">Phialemonium thermophilum</name>
    <dbReference type="NCBI Taxonomy" id="223376"/>
    <lineage>
        <taxon>Eukaryota</taxon>
        <taxon>Fungi</taxon>
        <taxon>Dikarya</taxon>
        <taxon>Ascomycota</taxon>
        <taxon>Pezizomycotina</taxon>
        <taxon>Sordariomycetes</taxon>
        <taxon>Sordariomycetidae</taxon>
        <taxon>Cephalothecales</taxon>
        <taxon>Cephalothecaceae</taxon>
        <taxon>Phialemonium</taxon>
    </lineage>
</organism>
<keyword evidence="3" id="KW-1185">Reference proteome</keyword>
<proteinExistence type="predicted"/>
<protein>
    <recommendedName>
        <fullName evidence="1">DUF2264 domain-containing protein</fullName>
    </recommendedName>
</protein>
<dbReference type="Proteomes" id="UP001586593">
    <property type="component" value="Unassembled WGS sequence"/>
</dbReference>
<gene>
    <name evidence="2" type="ORF">VTK73DRAFT_4896</name>
</gene>
<dbReference type="Pfam" id="PF10022">
    <property type="entry name" value="DUF2264"/>
    <property type="match status" value="1"/>
</dbReference>
<dbReference type="PIRSF" id="PIRSF014753">
    <property type="entry name" value="UCP014753"/>
    <property type="match status" value="1"/>
</dbReference>
<accession>A0ABR3V5N9</accession>
<evidence type="ECO:0000259" key="1">
    <source>
        <dbReference type="Pfam" id="PF10022"/>
    </source>
</evidence>
<feature type="domain" description="DUF2264" evidence="1">
    <location>
        <begin position="1"/>
        <end position="255"/>
    </location>
</feature>